<gene>
    <name evidence="2" type="ORF">SAMN03159343_3014</name>
</gene>
<feature type="domain" description="Nitroreductase" evidence="1">
    <location>
        <begin position="25"/>
        <end position="183"/>
    </location>
</feature>
<dbReference type="EMBL" id="FMUH01000005">
    <property type="protein sequence ID" value="SCX54130.1"/>
    <property type="molecule type" value="Genomic_DNA"/>
</dbReference>
<dbReference type="GO" id="GO:0016491">
    <property type="term" value="F:oxidoreductase activity"/>
    <property type="evidence" value="ECO:0007669"/>
    <property type="project" value="InterPro"/>
</dbReference>
<evidence type="ECO:0000313" key="2">
    <source>
        <dbReference type="EMBL" id="SCX54130.1"/>
    </source>
</evidence>
<dbReference type="InterPro" id="IPR050461">
    <property type="entry name" value="Nitroreductase_HadB/RutE"/>
</dbReference>
<dbReference type="STRING" id="1960309.SAMN03159343_3014"/>
<dbReference type="NCBIfam" id="NF003768">
    <property type="entry name" value="PRK05365.1"/>
    <property type="match status" value="1"/>
</dbReference>
<dbReference type="Proteomes" id="UP000198981">
    <property type="component" value="Unassembled WGS sequence"/>
</dbReference>
<evidence type="ECO:0000313" key="3">
    <source>
        <dbReference type="Proteomes" id="UP000198981"/>
    </source>
</evidence>
<dbReference type="SUPFAM" id="SSF55469">
    <property type="entry name" value="FMN-dependent nitroreductase-like"/>
    <property type="match status" value="1"/>
</dbReference>
<dbReference type="PANTHER" id="PTHR43543">
    <property type="entry name" value="MALONIC SEMIALDEHYDE REDUCTASE RUTE-RELATED"/>
    <property type="match status" value="1"/>
</dbReference>
<sequence>MTTTEAAPAPQLDAQGRKLLFTEARTANSFSDTKVADAQLDAIWELAKWAPSSMNSQPLRVTWIRSSEGKERVARHLMEPNRAKTLSAPVVALLAYEPNFAEHFTTTFPERAEMYSGFFASLPPEHVDAAARYNAAVQTGVFILAIRAQGLAAGPMTGFDPVGMDAEFFAQTGWRSHAVVNIGHPGANAWFDRLPRVPDATAVSWA</sequence>
<dbReference type="Pfam" id="PF00881">
    <property type="entry name" value="Nitroreductase"/>
    <property type="match status" value="1"/>
</dbReference>
<dbReference type="Gene3D" id="3.40.109.10">
    <property type="entry name" value="NADH Oxidase"/>
    <property type="match status" value="1"/>
</dbReference>
<keyword evidence="3" id="KW-1185">Reference proteome</keyword>
<accession>A0A1G4YKV8</accession>
<protein>
    <submittedName>
        <fullName evidence="2">3-hydroxypropanoate dehydrogenase</fullName>
    </submittedName>
</protein>
<dbReference type="RefSeq" id="WP_092805752.1">
    <property type="nucleotide sequence ID" value="NZ_FMUH01000005.1"/>
</dbReference>
<dbReference type="InterPro" id="IPR029479">
    <property type="entry name" value="Nitroreductase"/>
</dbReference>
<reference evidence="3" key="1">
    <citation type="submission" date="2016-10" db="EMBL/GenBank/DDBJ databases">
        <authorList>
            <person name="Varghese N."/>
            <person name="Submissions S."/>
        </authorList>
    </citation>
    <scope>NUCLEOTIDE SEQUENCE [LARGE SCALE GENOMIC DNA]</scope>
    <source>
        <strain evidence="3">DSM 45722</strain>
    </source>
</reference>
<dbReference type="PANTHER" id="PTHR43543:SF1">
    <property type="entry name" value="MALONIC SEMIALDEHYDE REDUCTASE RUTE-RELATED"/>
    <property type="match status" value="1"/>
</dbReference>
<proteinExistence type="predicted"/>
<dbReference type="InterPro" id="IPR000415">
    <property type="entry name" value="Nitroreductase-like"/>
</dbReference>
<name>A0A1G4YKV8_9ACTN</name>
<organism evidence="2 3">
    <name type="scientific">Klenkia marina</name>
    <dbReference type="NCBI Taxonomy" id="1960309"/>
    <lineage>
        <taxon>Bacteria</taxon>
        <taxon>Bacillati</taxon>
        <taxon>Actinomycetota</taxon>
        <taxon>Actinomycetes</taxon>
        <taxon>Geodermatophilales</taxon>
        <taxon>Geodermatophilaceae</taxon>
        <taxon>Klenkia</taxon>
    </lineage>
</organism>
<dbReference type="OrthoDB" id="9784375at2"/>
<evidence type="ECO:0000259" key="1">
    <source>
        <dbReference type="Pfam" id="PF00881"/>
    </source>
</evidence>
<dbReference type="AlphaFoldDB" id="A0A1G4YKV8"/>